<evidence type="ECO:0000256" key="1">
    <source>
        <dbReference type="ARBA" id="ARBA00006484"/>
    </source>
</evidence>
<dbReference type="PRINTS" id="PR00081">
    <property type="entry name" value="GDHRDH"/>
</dbReference>
<reference evidence="2 3" key="1">
    <citation type="submission" date="2019-03" db="EMBL/GenBank/DDBJ databases">
        <title>Genomic Encyclopedia of Type Strains, Phase IV (KMG-IV): sequencing the most valuable type-strain genomes for metagenomic binning, comparative biology and taxonomic classification.</title>
        <authorList>
            <person name="Goeker M."/>
        </authorList>
    </citation>
    <scope>NUCLEOTIDE SEQUENCE [LARGE SCALE GENOMIC DNA]</scope>
    <source>
        <strain evidence="2 3">DSM 25903</strain>
    </source>
</reference>
<dbReference type="CDD" id="cd05233">
    <property type="entry name" value="SDR_c"/>
    <property type="match status" value="1"/>
</dbReference>
<dbReference type="PANTHER" id="PTHR42760:SF122">
    <property type="entry name" value="NAD(P)-BINDING PROTEIN"/>
    <property type="match status" value="1"/>
</dbReference>
<dbReference type="InterPro" id="IPR002347">
    <property type="entry name" value="SDR_fam"/>
</dbReference>
<dbReference type="GO" id="GO:0016616">
    <property type="term" value="F:oxidoreductase activity, acting on the CH-OH group of donors, NAD or NADP as acceptor"/>
    <property type="evidence" value="ECO:0007669"/>
    <property type="project" value="TreeGrafter"/>
</dbReference>
<dbReference type="Pfam" id="PF13561">
    <property type="entry name" value="adh_short_C2"/>
    <property type="match status" value="1"/>
</dbReference>
<evidence type="ECO:0000313" key="2">
    <source>
        <dbReference type="EMBL" id="TDR93253.1"/>
    </source>
</evidence>
<dbReference type="RefSeq" id="WP_133768272.1">
    <property type="nucleotide sequence ID" value="NZ_SNZR01000011.1"/>
</dbReference>
<gene>
    <name evidence="2" type="ORF">EV668_0509</name>
</gene>
<dbReference type="Proteomes" id="UP000295122">
    <property type="component" value="Unassembled WGS sequence"/>
</dbReference>
<dbReference type="AlphaFoldDB" id="A0A4R7C5C3"/>
<name>A0A4R7C5C3_9HYPH</name>
<accession>A0A4R7C5C3</accession>
<dbReference type="PANTHER" id="PTHR42760">
    <property type="entry name" value="SHORT-CHAIN DEHYDROGENASES/REDUCTASES FAMILY MEMBER"/>
    <property type="match status" value="1"/>
</dbReference>
<dbReference type="PRINTS" id="PR00080">
    <property type="entry name" value="SDRFAMILY"/>
</dbReference>
<dbReference type="InterPro" id="IPR036291">
    <property type="entry name" value="NAD(P)-bd_dom_sf"/>
</dbReference>
<evidence type="ECO:0000313" key="3">
    <source>
        <dbReference type="Proteomes" id="UP000295122"/>
    </source>
</evidence>
<dbReference type="GO" id="GO:0048038">
    <property type="term" value="F:quinone binding"/>
    <property type="evidence" value="ECO:0007669"/>
    <property type="project" value="TreeGrafter"/>
</dbReference>
<organism evidence="2 3">
    <name type="scientific">Enterovirga rhinocerotis</name>
    <dbReference type="NCBI Taxonomy" id="1339210"/>
    <lineage>
        <taxon>Bacteria</taxon>
        <taxon>Pseudomonadati</taxon>
        <taxon>Pseudomonadota</taxon>
        <taxon>Alphaproteobacteria</taxon>
        <taxon>Hyphomicrobiales</taxon>
        <taxon>Methylobacteriaceae</taxon>
        <taxon>Enterovirga</taxon>
    </lineage>
</organism>
<comment type="similarity">
    <text evidence="1">Belongs to the short-chain dehydrogenases/reductases (SDR) family.</text>
</comment>
<dbReference type="SUPFAM" id="SSF51735">
    <property type="entry name" value="NAD(P)-binding Rossmann-fold domains"/>
    <property type="match status" value="1"/>
</dbReference>
<dbReference type="OrthoDB" id="9797020at2"/>
<dbReference type="FunFam" id="3.40.50.720:FF:000084">
    <property type="entry name" value="Short-chain dehydrogenase reductase"/>
    <property type="match status" value="1"/>
</dbReference>
<comment type="caution">
    <text evidence="2">The sequence shown here is derived from an EMBL/GenBank/DDBJ whole genome shotgun (WGS) entry which is preliminary data.</text>
</comment>
<sequence length="275" mass="28444">MSESTAPRGLGRMEGKVALVFGAGSSGHASGHTGWSNGSAASALYAREGARVVAVDLVPAAAEATRDIILKEGGEAIAASADATKSDDVAAVVGQALAAYGRIDVLHNNVGVTIMGGPLEISEESWRRGLDLNLTSAFLACKHVLPVMIEQGKGAVVNISSAAGAVVNEYPYASYYASKAGLNHFTRAMAIQYAKQGIRVNAIMPGIMDTPLIYSQISGQYGSVEDMVAARNARSPTGRMGDAWDVARAALFLASDEAKYVNGVILPVDGGLTCL</sequence>
<dbReference type="Gene3D" id="3.40.50.720">
    <property type="entry name" value="NAD(P)-binding Rossmann-like Domain"/>
    <property type="match status" value="1"/>
</dbReference>
<keyword evidence="3" id="KW-1185">Reference proteome</keyword>
<protein>
    <submittedName>
        <fullName evidence="2">NAD(P)-dependent dehydrogenase (Short-subunit alcohol dehydrogenase family)</fullName>
    </submittedName>
</protein>
<dbReference type="EMBL" id="SNZR01000011">
    <property type="protein sequence ID" value="TDR93253.1"/>
    <property type="molecule type" value="Genomic_DNA"/>
</dbReference>
<dbReference type="GO" id="GO:0006633">
    <property type="term" value="P:fatty acid biosynthetic process"/>
    <property type="evidence" value="ECO:0007669"/>
    <property type="project" value="TreeGrafter"/>
</dbReference>
<proteinExistence type="inferred from homology"/>